<dbReference type="InterPro" id="IPR010141">
    <property type="entry name" value="FGAM_synthase"/>
</dbReference>
<dbReference type="Gene3D" id="3.90.650.10">
    <property type="entry name" value="PurM-like C-terminal domain"/>
    <property type="match status" value="2"/>
</dbReference>
<dbReference type="PANTHER" id="PTHR10099:SF1">
    <property type="entry name" value="PHOSPHORIBOSYLFORMYLGLYCINAMIDINE SYNTHASE"/>
    <property type="match status" value="1"/>
</dbReference>
<feature type="domain" description="Phosphoribosylformylglycinamidine synthase linker" evidence="8">
    <location>
        <begin position="184"/>
        <end position="228"/>
    </location>
</feature>
<dbReference type="InterPro" id="IPR010918">
    <property type="entry name" value="PurM-like_C_dom"/>
</dbReference>
<dbReference type="CDD" id="cd02204">
    <property type="entry name" value="PurL_repeat2"/>
    <property type="match status" value="1"/>
</dbReference>
<dbReference type="InterPro" id="IPR036676">
    <property type="entry name" value="PurM-like_C_sf"/>
</dbReference>
<evidence type="ECO:0000259" key="8">
    <source>
        <dbReference type="Pfam" id="PF18072"/>
    </source>
</evidence>
<reference evidence="9 10" key="1">
    <citation type="submission" date="2007-08" db="EMBL/GenBank/DDBJ databases">
        <authorList>
            <person name="Fulton L."/>
            <person name="Clifton S."/>
            <person name="Fulton B."/>
            <person name="Xu J."/>
            <person name="Minx P."/>
            <person name="Pepin K.H."/>
            <person name="Johnson M."/>
            <person name="Thiruvilangam P."/>
            <person name="Bhonagiri V."/>
            <person name="Nash W.E."/>
            <person name="Mardis E.R."/>
            <person name="Wilson R.K."/>
        </authorList>
    </citation>
    <scope>NUCLEOTIDE SEQUENCE [LARGE SCALE GENOMIC DNA]</scope>
    <source>
        <strain evidence="10">ATCC BAA-613 / DSM 15670 / CCUG 46953 / JCM 12243 / WAL 16351</strain>
    </source>
</reference>
<dbReference type="RefSeq" id="WP_002567266.1">
    <property type="nucleotide sequence ID" value="NZ_DS480674.1"/>
</dbReference>
<dbReference type="GO" id="GO:0005737">
    <property type="term" value="C:cytoplasm"/>
    <property type="evidence" value="ECO:0007669"/>
    <property type="project" value="TreeGrafter"/>
</dbReference>
<dbReference type="eggNOG" id="COG0047">
    <property type="taxonomic scope" value="Bacteria"/>
</dbReference>
<dbReference type="GO" id="GO:0005524">
    <property type="term" value="F:ATP binding"/>
    <property type="evidence" value="ECO:0007669"/>
    <property type="project" value="UniProtKB-KW"/>
</dbReference>
<organism evidence="9 10">
    <name type="scientific">Enterocloster bolteae (strain ATCC BAA-613 / DSM 15670 / CCUG 46953 / JCM 12243 / WAL 16351)</name>
    <name type="common">Clostridium bolteae</name>
    <dbReference type="NCBI Taxonomy" id="411902"/>
    <lineage>
        <taxon>Bacteria</taxon>
        <taxon>Bacillati</taxon>
        <taxon>Bacillota</taxon>
        <taxon>Clostridia</taxon>
        <taxon>Lachnospirales</taxon>
        <taxon>Lachnospiraceae</taxon>
        <taxon>Enterocloster</taxon>
    </lineage>
</organism>
<proteinExistence type="predicted"/>
<evidence type="ECO:0000256" key="3">
    <source>
        <dbReference type="ARBA" id="ARBA00022741"/>
    </source>
</evidence>
<reference evidence="9 10" key="2">
    <citation type="submission" date="2007-09" db="EMBL/GenBank/DDBJ databases">
        <title>Draft genome sequence of Clostridium bolteae (ATCC BAA-613).</title>
        <authorList>
            <person name="Sudarsanam P."/>
            <person name="Ley R."/>
            <person name="Guruge J."/>
            <person name="Turnbaugh P.J."/>
            <person name="Mahowald M."/>
            <person name="Liep D."/>
            <person name="Gordon J."/>
        </authorList>
    </citation>
    <scope>NUCLEOTIDE SEQUENCE [LARGE SCALE GENOMIC DNA]</scope>
    <source>
        <strain evidence="10">ATCC BAA-613 / DSM 15670 / CCUG 46953 / JCM 12243 / WAL 16351</strain>
    </source>
</reference>
<dbReference type="GO" id="GO:0004642">
    <property type="term" value="F:phosphoribosylformylglycinamidine synthase activity"/>
    <property type="evidence" value="ECO:0007669"/>
    <property type="project" value="TreeGrafter"/>
</dbReference>
<keyword evidence="5" id="KW-0067">ATP-binding</keyword>
<dbReference type="InterPro" id="IPR029062">
    <property type="entry name" value="Class_I_gatase-like"/>
</dbReference>
<dbReference type="CDD" id="cd02203">
    <property type="entry name" value="PurL_repeat1"/>
    <property type="match status" value="1"/>
</dbReference>
<dbReference type="PROSITE" id="PS51273">
    <property type="entry name" value="GATASE_TYPE_1"/>
    <property type="match status" value="1"/>
</dbReference>
<comment type="caution">
    <text evidence="9">The sequence shown here is derived from an EMBL/GenBank/DDBJ whole genome shotgun (WGS) entry which is preliminary data.</text>
</comment>
<dbReference type="SUPFAM" id="SSF56042">
    <property type="entry name" value="PurM C-terminal domain-like"/>
    <property type="match status" value="2"/>
</dbReference>
<dbReference type="GO" id="GO:0006164">
    <property type="term" value="P:purine nucleotide biosynthetic process"/>
    <property type="evidence" value="ECO:0007669"/>
    <property type="project" value="UniProtKB-KW"/>
</dbReference>
<evidence type="ECO:0000256" key="5">
    <source>
        <dbReference type="ARBA" id="ARBA00022840"/>
    </source>
</evidence>
<dbReference type="Gene3D" id="3.30.1330.10">
    <property type="entry name" value="PurM-like, N-terminal domain"/>
    <property type="match status" value="2"/>
</dbReference>
<keyword evidence="3" id="KW-0547">Nucleotide-binding</keyword>
<dbReference type="InterPro" id="IPR036921">
    <property type="entry name" value="PurM-like_N_sf"/>
</dbReference>
<dbReference type="GO" id="GO:0046872">
    <property type="term" value="F:metal ion binding"/>
    <property type="evidence" value="ECO:0007669"/>
    <property type="project" value="UniProtKB-KW"/>
</dbReference>
<accession>A8RKG5</accession>
<evidence type="ECO:0000256" key="6">
    <source>
        <dbReference type="ARBA" id="ARBA00022842"/>
    </source>
</evidence>
<dbReference type="Pfam" id="PF18072">
    <property type="entry name" value="FGAR-AT_linker"/>
    <property type="match status" value="1"/>
</dbReference>
<dbReference type="eggNOG" id="COG0046">
    <property type="taxonomic scope" value="Bacteria"/>
</dbReference>
<keyword evidence="2" id="KW-0479">Metal-binding</keyword>
<evidence type="ECO:0000256" key="4">
    <source>
        <dbReference type="ARBA" id="ARBA00022755"/>
    </source>
</evidence>
<dbReference type="HOGENOM" id="CLU_003100_2_0_9"/>
<dbReference type="PaxDb" id="411902-CLOBOL_01309"/>
<dbReference type="NCBIfam" id="TIGR01857">
    <property type="entry name" value="FGAM-synthase"/>
    <property type="match status" value="1"/>
</dbReference>
<dbReference type="AlphaFoldDB" id="A8RKG5"/>
<name>A8RKG5_ENTBW</name>
<feature type="domain" description="PurM-like C-terminal" evidence="7">
    <location>
        <begin position="442"/>
        <end position="593"/>
    </location>
</feature>
<evidence type="ECO:0000313" key="9">
    <source>
        <dbReference type="EMBL" id="EDP18438.1"/>
    </source>
</evidence>
<keyword evidence="1" id="KW-0436">Ligase</keyword>
<keyword evidence="4" id="KW-0658">Purine biosynthesis</keyword>
<dbReference type="SUPFAM" id="SSF52317">
    <property type="entry name" value="Class I glutamine amidotransferase-like"/>
    <property type="match status" value="1"/>
</dbReference>
<dbReference type="SUPFAM" id="SSF55326">
    <property type="entry name" value="PurM N-terminal domain-like"/>
    <property type="match status" value="2"/>
</dbReference>
<dbReference type="EMBL" id="ABCC02000015">
    <property type="protein sequence ID" value="EDP18438.1"/>
    <property type="molecule type" value="Genomic_DNA"/>
</dbReference>
<protein>
    <submittedName>
        <fullName evidence="9">Uncharacterized protein</fullName>
    </submittedName>
</protein>
<evidence type="ECO:0000256" key="2">
    <source>
        <dbReference type="ARBA" id="ARBA00022723"/>
    </source>
</evidence>
<dbReference type="FunFam" id="3.30.1330.10:FF:000013">
    <property type="entry name" value="Phosphoribosylformylglycinamidine synthase"/>
    <property type="match status" value="1"/>
</dbReference>
<dbReference type="Pfam" id="PF13507">
    <property type="entry name" value="GATase_5"/>
    <property type="match status" value="1"/>
</dbReference>
<evidence type="ECO:0000259" key="7">
    <source>
        <dbReference type="Pfam" id="PF02769"/>
    </source>
</evidence>
<gene>
    <name evidence="9" type="ORF">CLOBOL_01309</name>
</gene>
<evidence type="ECO:0000313" key="10">
    <source>
        <dbReference type="Proteomes" id="UP000005396"/>
    </source>
</evidence>
<dbReference type="Proteomes" id="UP000005396">
    <property type="component" value="Unassembled WGS sequence"/>
</dbReference>
<keyword evidence="6" id="KW-0460">Magnesium</keyword>
<dbReference type="Gene3D" id="3.40.50.880">
    <property type="match status" value="1"/>
</dbReference>
<sequence>MSVRRIFVEKKPAYAVKAGELREELENYLGIHNVKNVRVLIRYDIENLSEETYKKALVTIFSEPPVDLVYEEEFTRNPGDLVFSVEYLPGQFDQRADSAEQCVKLLKEDEEPVIRSATTYVVTAPLTAEQEEAIKSFCINPVDSRQADEEKPETLVTEFEVPEDILYFDGFADSSEEELKALYGTLNLAMTFKDFLHIQNYYKKEEHRDPSVTEIRVLDTYWSDHCRHTTFSTELKNVSFTDGDYREPMEETYKQYLADREVIYKGRDDKYVCLMDLALMAMKKLRSEGKLQDMEVSDEINACSIVVPVEIDGATEEWLVNFKNETHNHPTEIEPFGGAATCLGGAIRDPLSGRTYVYQAMRVTGAADPTRPLGETLKGKLPQRKIVNSAAQGYSSYGNQIGLATGYVKEIYHPGYVAKRMEIGAVMGAAPRKDVIRETSDPGDIIILLGGRTGRDGIGGATGSSKVHTTSSIEVCGAEVQKGNAPTERKIQRMFRRPEVSRIIKKCNDFGAGGVSVAIGELAAGLKIDLDKVPKKYAGLDGTEIAISESQERMAVVVDPKDVDQFLGYAAEENLEAVTVAVVTEEPRLKMDWRGKTIVDLSRAFLDTNGAHQEADVTLEVPGRAGNLFDKADVADVREKWLGMLSDLNVCSQKGLVERFDGSIGAGSVFMPYGGRYQLTETQAMVAKLPVLKGHTDTVTMMSYGFDPRLSSWSPYHGAVYAVVSSVAKIVAAGGDYSRIRFTFQEYFRRMNENPSRWSQPFSALLGAYSAQLGFGLPSIGGKDSMSGTFDTEDGEINVPPTLVSFAVDVNSHKNVITPEFKRPGSKIVVFRIAKNQYDLPDYSQVMDGYGKIFEDIKAGRIISAYAVEGNGLAEAVSKMAFGNKLGVKIEHNVDPRDFFAAAWGDIVCEVPDGMVGQLSISYTVIGEVTDRGAFEYGNVTISMEEALDAWMTPLEDVFPTAAGREARGEAAALEEKLYHSGAVYVCDHKIGQPTVFIPVFPGTNCEYDSARAFERSGAKVVTRVLRNMSAEDIRQSVDEYRREIAKAQIVMFPGGFSAGDEPEGSAKFFATVFRNAVMKEEIEKLLGERDGLMLGICNGFQALIKLGLLPEGEIKEQGPESPTLAMNTIGRHVSKMVYTKVVSDKSPWLAGAGLGSVYCNPASHGEGRFVANESWLHRLFANGQVATQYVDDQGRCTMDEYWNPNGSYMAIEGITSPDGRILGKMAHSERRGEAVAMNIYGEQDMKIFESGVRYFGL</sequence>
<dbReference type="PANTHER" id="PTHR10099">
    <property type="entry name" value="PHOSPHORIBOSYLFORMYLGLYCINAMIDINE SYNTHASE"/>
    <property type="match status" value="1"/>
</dbReference>
<dbReference type="SMART" id="SM01211">
    <property type="entry name" value="GATase_5"/>
    <property type="match status" value="1"/>
</dbReference>
<dbReference type="Pfam" id="PF02769">
    <property type="entry name" value="AIRS_C"/>
    <property type="match status" value="1"/>
</dbReference>
<dbReference type="InterPro" id="IPR041609">
    <property type="entry name" value="PurL_linker"/>
</dbReference>
<evidence type="ECO:0000256" key="1">
    <source>
        <dbReference type="ARBA" id="ARBA00022598"/>
    </source>
</evidence>